<evidence type="ECO:0000313" key="2">
    <source>
        <dbReference type="EMBL" id="KAJ7329399.1"/>
    </source>
</evidence>
<keyword evidence="3" id="KW-1185">Reference proteome</keyword>
<accession>A0A9Q0XW57</accession>
<feature type="compositionally biased region" description="Polar residues" evidence="1">
    <location>
        <begin position="137"/>
        <end position="147"/>
    </location>
</feature>
<sequence>MPHTHKEGLGSYAAPLSTASPRGVPQMDSSSWSLSSNGDTQAWPLPPETLLRPPAPFLSHCRAEVSSTTPVCFPHSPICRSSGQPWLPRGSSEGGAKGFVSPSLSHKALVGAVHAVSALRFHPLAGEAGVEALRGHQVTQEVQQAKEGSQEREEES</sequence>
<dbReference type="AlphaFoldDB" id="A0A9Q0XW57"/>
<evidence type="ECO:0000313" key="3">
    <source>
        <dbReference type="Proteomes" id="UP001142489"/>
    </source>
</evidence>
<reference evidence="2" key="1">
    <citation type="journal article" date="2023" name="DNA Res.">
        <title>Chromosome-level genome assembly of Phrynocephalus forsythii using third-generation DNA sequencing and Hi-C analysis.</title>
        <authorList>
            <person name="Qi Y."/>
            <person name="Zhao W."/>
            <person name="Zhao Y."/>
            <person name="Niu C."/>
            <person name="Cao S."/>
            <person name="Zhang Y."/>
        </authorList>
    </citation>
    <scope>NUCLEOTIDE SEQUENCE</scope>
    <source>
        <tissue evidence="2">Muscle</tissue>
    </source>
</reference>
<proteinExistence type="predicted"/>
<protein>
    <submittedName>
        <fullName evidence="2">Uncharacterized protein</fullName>
    </submittedName>
</protein>
<organism evidence="2 3">
    <name type="scientific">Phrynocephalus forsythii</name>
    <dbReference type="NCBI Taxonomy" id="171643"/>
    <lineage>
        <taxon>Eukaryota</taxon>
        <taxon>Metazoa</taxon>
        <taxon>Chordata</taxon>
        <taxon>Craniata</taxon>
        <taxon>Vertebrata</taxon>
        <taxon>Euteleostomi</taxon>
        <taxon>Lepidosauria</taxon>
        <taxon>Squamata</taxon>
        <taxon>Bifurcata</taxon>
        <taxon>Unidentata</taxon>
        <taxon>Episquamata</taxon>
        <taxon>Toxicofera</taxon>
        <taxon>Iguania</taxon>
        <taxon>Acrodonta</taxon>
        <taxon>Agamidae</taxon>
        <taxon>Agaminae</taxon>
        <taxon>Phrynocephalus</taxon>
    </lineage>
</organism>
<feature type="region of interest" description="Disordered" evidence="1">
    <location>
        <begin position="135"/>
        <end position="156"/>
    </location>
</feature>
<dbReference type="EMBL" id="JAPFRF010000006">
    <property type="protein sequence ID" value="KAJ7329399.1"/>
    <property type="molecule type" value="Genomic_DNA"/>
</dbReference>
<evidence type="ECO:0000256" key="1">
    <source>
        <dbReference type="SAM" id="MobiDB-lite"/>
    </source>
</evidence>
<comment type="caution">
    <text evidence="2">The sequence shown here is derived from an EMBL/GenBank/DDBJ whole genome shotgun (WGS) entry which is preliminary data.</text>
</comment>
<dbReference type="Proteomes" id="UP001142489">
    <property type="component" value="Unassembled WGS sequence"/>
</dbReference>
<gene>
    <name evidence="2" type="ORF">JRQ81_015573</name>
</gene>
<name>A0A9Q0XW57_9SAUR</name>
<feature type="region of interest" description="Disordered" evidence="1">
    <location>
        <begin position="1"/>
        <end position="48"/>
    </location>
</feature>